<dbReference type="InterPro" id="IPR045886">
    <property type="entry name" value="ThiF/MoeB/HesA"/>
</dbReference>
<dbReference type="Pfam" id="PF00899">
    <property type="entry name" value="ThiF"/>
    <property type="match status" value="1"/>
</dbReference>
<comment type="caution">
    <text evidence="2">The sequence shown here is derived from an EMBL/GenBank/DDBJ whole genome shotgun (WGS) entry which is preliminary data.</text>
</comment>
<protein>
    <submittedName>
        <fullName evidence="2">HesA/MoeB/ThiF family protein</fullName>
    </submittedName>
</protein>
<proteinExistence type="predicted"/>
<evidence type="ECO:0000313" key="2">
    <source>
        <dbReference type="EMBL" id="MDU0352929.1"/>
    </source>
</evidence>
<sequence length="281" mass="31313">MTQLTNKQLEQYYRQVLLPQVEEAGQLTLLKQRILIVGMGGLGTHCAQQLSAAGIGHLHLMDDDEVELSNLPRQILYSPADIGHKKVTQAQLKLTKLSDKKNVSTHSLLFSPANIQQLLANNIELKKAFDQQQLTILDCSDNMPTRQAVNTWCVTNQVPLVSAAVSGFDGQLMLIDTRRYPEQGCYHCIFKQQHTTTTCAEMGVLGPTVGVVASMQSLMTLQQILEINEPIPALHIFTSRHLSWRKITRQRDPLCSVCQNVSTTACADIKTRNDNTKKGNH</sequence>
<dbReference type="CDD" id="cd00757">
    <property type="entry name" value="ThiF_MoeB_HesA_family"/>
    <property type="match status" value="1"/>
</dbReference>
<dbReference type="Gene3D" id="3.40.50.720">
    <property type="entry name" value="NAD(P)-binding Rossmann-like Domain"/>
    <property type="match status" value="1"/>
</dbReference>
<accession>A0ABU3SSH3</accession>
<dbReference type="Proteomes" id="UP001247805">
    <property type="component" value="Unassembled WGS sequence"/>
</dbReference>
<dbReference type="InterPro" id="IPR000594">
    <property type="entry name" value="ThiF_NAD_FAD-bd"/>
</dbReference>
<dbReference type="PANTHER" id="PTHR10953:SF240">
    <property type="entry name" value="SULFUR CARRIER PROTEIN THIS ADENYLYLTRANSFERASE"/>
    <property type="match status" value="1"/>
</dbReference>
<evidence type="ECO:0000313" key="3">
    <source>
        <dbReference type="Proteomes" id="UP001247805"/>
    </source>
</evidence>
<dbReference type="PANTHER" id="PTHR10953">
    <property type="entry name" value="UBIQUITIN-ACTIVATING ENZYME E1"/>
    <property type="match status" value="1"/>
</dbReference>
<gene>
    <name evidence="2" type="ORF">RS130_02420</name>
</gene>
<name>A0ABU3SSH3_9ALTE</name>
<organism evidence="2 3">
    <name type="scientific">Paraglaciecola aquimarina</name>
    <dbReference type="NCBI Taxonomy" id="1235557"/>
    <lineage>
        <taxon>Bacteria</taxon>
        <taxon>Pseudomonadati</taxon>
        <taxon>Pseudomonadota</taxon>
        <taxon>Gammaproteobacteria</taxon>
        <taxon>Alteromonadales</taxon>
        <taxon>Alteromonadaceae</taxon>
        <taxon>Paraglaciecola</taxon>
    </lineage>
</organism>
<feature type="domain" description="THIF-type NAD/FAD binding fold" evidence="1">
    <location>
        <begin position="12"/>
        <end position="257"/>
    </location>
</feature>
<dbReference type="RefSeq" id="WP_316024632.1">
    <property type="nucleotide sequence ID" value="NZ_JAWDIO010000002.1"/>
</dbReference>
<reference evidence="2 3" key="1">
    <citation type="submission" date="2023-10" db="EMBL/GenBank/DDBJ databases">
        <title>Glaciecola aquimarina strain GGW-M5 nov., isolated from a coastal seawater.</title>
        <authorList>
            <person name="Bayburt H."/>
            <person name="Kim J.M."/>
            <person name="Choi B.J."/>
            <person name="Jeon C.O."/>
        </authorList>
    </citation>
    <scope>NUCLEOTIDE SEQUENCE [LARGE SCALE GENOMIC DNA]</scope>
    <source>
        <strain evidence="2 3">KCTC 32108</strain>
    </source>
</reference>
<dbReference type="EMBL" id="JAWDIO010000002">
    <property type="protein sequence ID" value="MDU0352929.1"/>
    <property type="molecule type" value="Genomic_DNA"/>
</dbReference>
<dbReference type="InterPro" id="IPR035985">
    <property type="entry name" value="Ubiquitin-activating_enz"/>
</dbReference>
<dbReference type="SUPFAM" id="SSF69572">
    <property type="entry name" value="Activating enzymes of the ubiquitin-like proteins"/>
    <property type="match status" value="1"/>
</dbReference>
<evidence type="ECO:0000259" key="1">
    <source>
        <dbReference type="Pfam" id="PF00899"/>
    </source>
</evidence>
<keyword evidence="3" id="KW-1185">Reference proteome</keyword>